<dbReference type="HAMAP" id="MF_01554_B">
    <property type="entry name" value="GlmM_B"/>
    <property type="match status" value="1"/>
</dbReference>
<dbReference type="GO" id="GO:0008966">
    <property type="term" value="F:phosphoglucosamine mutase activity"/>
    <property type="evidence" value="ECO:0007669"/>
    <property type="project" value="UniProtKB-EC"/>
</dbReference>
<dbReference type="SUPFAM" id="SSF55957">
    <property type="entry name" value="Phosphoglucomutase, C-terminal domain"/>
    <property type="match status" value="1"/>
</dbReference>
<evidence type="ECO:0000256" key="5">
    <source>
        <dbReference type="ARBA" id="ARBA00022842"/>
    </source>
</evidence>
<dbReference type="AlphaFoldDB" id="A0A3B0R2J6"/>
<gene>
    <name evidence="11" type="ORF">MNBD_ALPHA06-20</name>
</gene>
<dbReference type="GO" id="GO:0005829">
    <property type="term" value="C:cytosol"/>
    <property type="evidence" value="ECO:0007669"/>
    <property type="project" value="TreeGrafter"/>
</dbReference>
<feature type="domain" description="Alpha-D-phosphohexomutase alpha/beta/alpha" evidence="10">
    <location>
        <begin position="256"/>
        <end position="359"/>
    </location>
</feature>
<dbReference type="Pfam" id="PF02878">
    <property type="entry name" value="PGM_PMM_I"/>
    <property type="match status" value="1"/>
</dbReference>
<keyword evidence="3" id="KW-0597">Phosphoprotein</keyword>
<dbReference type="InterPro" id="IPR050060">
    <property type="entry name" value="Phosphoglucosamine_mutase"/>
</dbReference>
<evidence type="ECO:0000256" key="4">
    <source>
        <dbReference type="ARBA" id="ARBA00022723"/>
    </source>
</evidence>
<keyword evidence="6 11" id="KW-0413">Isomerase</keyword>
<dbReference type="GO" id="GO:0005975">
    <property type="term" value="P:carbohydrate metabolic process"/>
    <property type="evidence" value="ECO:0007669"/>
    <property type="project" value="InterPro"/>
</dbReference>
<evidence type="ECO:0000259" key="10">
    <source>
        <dbReference type="Pfam" id="PF02880"/>
    </source>
</evidence>
<dbReference type="PANTHER" id="PTHR42946:SF1">
    <property type="entry name" value="PHOSPHOGLUCOMUTASE (ALPHA-D-GLUCOSE-1,6-BISPHOSPHATE-DEPENDENT)"/>
    <property type="match status" value="1"/>
</dbReference>
<keyword evidence="4" id="KW-0479">Metal-binding</keyword>
<proteinExistence type="inferred from homology"/>
<comment type="similarity">
    <text evidence="2">Belongs to the phosphohexose mutase family.</text>
</comment>
<accession>A0A3B0R2J6</accession>
<dbReference type="Gene3D" id="3.30.310.50">
    <property type="entry name" value="Alpha-D-phosphohexomutase, C-terminal domain"/>
    <property type="match status" value="1"/>
</dbReference>
<protein>
    <submittedName>
        <fullName evidence="11">Phosphoglucosamine mutase</fullName>
        <ecNumber evidence="11">5.4.2.10</ecNumber>
    </submittedName>
</protein>
<dbReference type="PANTHER" id="PTHR42946">
    <property type="entry name" value="PHOSPHOHEXOSE MUTASE"/>
    <property type="match status" value="1"/>
</dbReference>
<dbReference type="GO" id="GO:0009252">
    <property type="term" value="P:peptidoglycan biosynthetic process"/>
    <property type="evidence" value="ECO:0007669"/>
    <property type="project" value="TreeGrafter"/>
</dbReference>
<dbReference type="Gene3D" id="3.40.120.10">
    <property type="entry name" value="Alpha-D-Glucose-1,6-Bisphosphate, subunit A, domain 3"/>
    <property type="match status" value="3"/>
</dbReference>
<dbReference type="EMBL" id="UOEE01000040">
    <property type="protein sequence ID" value="VAV87540.1"/>
    <property type="molecule type" value="Genomic_DNA"/>
</dbReference>
<reference evidence="11" key="1">
    <citation type="submission" date="2018-06" db="EMBL/GenBank/DDBJ databases">
        <authorList>
            <person name="Zhirakovskaya E."/>
        </authorList>
    </citation>
    <scope>NUCLEOTIDE SEQUENCE</scope>
</reference>
<feature type="domain" description="Alpha-D-phosphohexomutase alpha/beta/alpha" evidence="8">
    <location>
        <begin position="4"/>
        <end position="135"/>
    </location>
</feature>
<dbReference type="FunFam" id="3.40.120.10:FF:000003">
    <property type="entry name" value="Phosphoglucosamine mutase"/>
    <property type="match status" value="1"/>
</dbReference>
<dbReference type="InterPro" id="IPR016066">
    <property type="entry name" value="A-D-PHexomutase_CS"/>
</dbReference>
<evidence type="ECO:0000259" key="9">
    <source>
        <dbReference type="Pfam" id="PF02879"/>
    </source>
</evidence>
<evidence type="ECO:0000313" key="11">
    <source>
        <dbReference type="EMBL" id="VAV87540.1"/>
    </source>
</evidence>
<dbReference type="InterPro" id="IPR006352">
    <property type="entry name" value="GlmM_bact"/>
</dbReference>
<dbReference type="Pfam" id="PF00408">
    <property type="entry name" value="PGM_PMM_IV"/>
    <property type="match status" value="1"/>
</dbReference>
<dbReference type="EC" id="5.4.2.10" evidence="11"/>
<evidence type="ECO:0000256" key="3">
    <source>
        <dbReference type="ARBA" id="ARBA00022553"/>
    </source>
</evidence>
<comment type="cofactor">
    <cofactor evidence="1">
        <name>Mg(2+)</name>
        <dbReference type="ChEBI" id="CHEBI:18420"/>
    </cofactor>
</comment>
<name>A0A3B0R2J6_9ZZZZ</name>
<sequence>MTKIKFGTDGVRGRANTWPIDPETVFLVGLAAGQVLGTGKEALTGRDSRRSGPMLEAALAAGLASAGVSVRFGGMVPTAALSLAVKSRKADLGIMITASHNPAEDNGVKLFGPDGAKISDQQQMEIERLINAPEQVSRATASKIGDVAVDGTIADIYRNMVRSLTPAKPLAGLKLVVDCAHGSASYLAPDLLAEAGAEVIAIHNQPNGSNINLACGSTYPQTLQAQVMAMGADAGIAFDGDADRLILVDEKGEVIDGDQIMARLASNWLAEGKLREKCVVATVMSNMGLERYLTTLGVKLVRTAVGDRHVSAKMNQLAANLGGEQSGHILLPDYLPTGDGLVAGLMPLLSLARSYDPASVHLRPFVALPQILHNIRHAGDNPLEQPSVQAAIRKAEQALEQTGRVLVRASGTEPLIRVMVEAEQQADAQKAVDQIAGAIIAAG</sequence>
<feature type="domain" description="Alpha-D-phosphohexomutase C-terminal" evidence="7">
    <location>
        <begin position="382"/>
        <end position="437"/>
    </location>
</feature>
<dbReference type="InterPro" id="IPR005845">
    <property type="entry name" value="A-D-PHexomutase_a/b/a-II"/>
</dbReference>
<organism evidence="11">
    <name type="scientific">hydrothermal vent metagenome</name>
    <dbReference type="NCBI Taxonomy" id="652676"/>
    <lineage>
        <taxon>unclassified sequences</taxon>
        <taxon>metagenomes</taxon>
        <taxon>ecological metagenomes</taxon>
    </lineage>
</organism>
<evidence type="ECO:0000259" key="8">
    <source>
        <dbReference type="Pfam" id="PF02878"/>
    </source>
</evidence>
<dbReference type="Pfam" id="PF02880">
    <property type="entry name" value="PGM_PMM_III"/>
    <property type="match status" value="1"/>
</dbReference>
<keyword evidence="5" id="KW-0460">Magnesium</keyword>
<dbReference type="FunFam" id="3.40.120.10:FF:000001">
    <property type="entry name" value="Phosphoglucosamine mutase"/>
    <property type="match status" value="1"/>
</dbReference>
<dbReference type="GO" id="GO:0006048">
    <property type="term" value="P:UDP-N-acetylglucosamine biosynthetic process"/>
    <property type="evidence" value="ECO:0007669"/>
    <property type="project" value="TreeGrafter"/>
</dbReference>
<dbReference type="NCBIfam" id="TIGR01455">
    <property type="entry name" value="glmM"/>
    <property type="match status" value="1"/>
</dbReference>
<dbReference type="InterPro" id="IPR005846">
    <property type="entry name" value="A-D-PHexomutase_a/b/a-III"/>
</dbReference>
<evidence type="ECO:0000256" key="1">
    <source>
        <dbReference type="ARBA" id="ARBA00001946"/>
    </source>
</evidence>
<dbReference type="SUPFAM" id="SSF53738">
    <property type="entry name" value="Phosphoglucomutase, first 3 domains"/>
    <property type="match status" value="3"/>
</dbReference>
<feature type="domain" description="Alpha-D-phosphohexomutase alpha/beta/alpha" evidence="9">
    <location>
        <begin position="157"/>
        <end position="252"/>
    </location>
</feature>
<evidence type="ECO:0000256" key="6">
    <source>
        <dbReference type="ARBA" id="ARBA00023235"/>
    </source>
</evidence>
<dbReference type="InterPro" id="IPR005843">
    <property type="entry name" value="A-D-PHexomutase_C"/>
</dbReference>
<dbReference type="PRINTS" id="PR00509">
    <property type="entry name" value="PGMPMM"/>
</dbReference>
<dbReference type="InterPro" id="IPR016055">
    <property type="entry name" value="A-D-PHexomutase_a/b/a-I/II/III"/>
</dbReference>
<dbReference type="Pfam" id="PF02879">
    <property type="entry name" value="PGM_PMM_II"/>
    <property type="match status" value="1"/>
</dbReference>
<dbReference type="InterPro" id="IPR036900">
    <property type="entry name" value="A-D-PHexomutase_C_sf"/>
</dbReference>
<evidence type="ECO:0000259" key="7">
    <source>
        <dbReference type="Pfam" id="PF00408"/>
    </source>
</evidence>
<dbReference type="GO" id="GO:0004615">
    <property type="term" value="F:phosphomannomutase activity"/>
    <property type="evidence" value="ECO:0007669"/>
    <property type="project" value="TreeGrafter"/>
</dbReference>
<dbReference type="InterPro" id="IPR005844">
    <property type="entry name" value="A-D-PHexomutase_a/b/a-I"/>
</dbReference>
<dbReference type="PROSITE" id="PS00710">
    <property type="entry name" value="PGM_PMM"/>
    <property type="match status" value="1"/>
</dbReference>
<evidence type="ECO:0000256" key="2">
    <source>
        <dbReference type="ARBA" id="ARBA00010231"/>
    </source>
</evidence>
<dbReference type="GO" id="GO:0000287">
    <property type="term" value="F:magnesium ion binding"/>
    <property type="evidence" value="ECO:0007669"/>
    <property type="project" value="InterPro"/>
</dbReference>
<dbReference type="InterPro" id="IPR005841">
    <property type="entry name" value="Alpha-D-phosphohexomutase_SF"/>
</dbReference>
<dbReference type="FunFam" id="3.30.310.50:FF:000001">
    <property type="entry name" value="Phosphoglucosamine mutase"/>
    <property type="match status" value="1"/>
</dbReference>